<keyword evidence="1" id="KW-0443">Lipid metabolism</keyword>
<evidence type="ECO:0000313" key="5">
    <source>
        <dbReference type="Proteomes" id="UP000474159"/>
    </source>
</evidence>
<dbReference type="InterPro" id="IPR002641">
    <property type="entry name" value="PNPLA_dom"/>
</dbReference>
<accession>A0A6L3T2X6</accession>
<dbReference type="Proteomes" id="UP000474159">
    <property type="component" value="Unassembled WGS sequence"/>
</dbReference>
<comment type="caution">
    <text evidence="4">The sequence shown here is derived from an EMBL/GenBank/DDBJ whole genome shotgun (WGS) entry which is preliminary data.</text>
</comment>
<dbReference type="SUPFAM" id="SSF52151">
    <property type="entry name" value="FabD/lysophospholipase-like"/>
    <property type="match status" value="1"/>
</dbReference>
<feature type="short sequence motif" description="GXSXG" evidence="2">
    <location>
        <begin position="19"/>
        <end position="23"/>
    </location>
</feature>
<evidence type="ECO:0000256" key="2">
    <source>
        <dbReference type="PROSITE-ProRule" id="PRU01161"/>
    </source>
</evidence>
<gene>
    <name evidence="4" type="ORF">F6X53_19105</name>
</gene>
<protein>
    <recommendedName>
        <fullName evidence="3">PNPLA domain-containing protein</fullName>
    </recommendedName>
</protein>
<dbReference type="EMBL" id="VZZK01000021">
    <property type="protein sequence ID" value="KAB1077450.1"/>
    <property type="molecule type" value="Genomic_DNA"/>
</dbReference>
<organism evidence="4 5">
    <name type="scientific">Methylobacterium soli</name>
    <dbReference type="NCBI Taxonomy" id="553447"/>
    <lineage>
        <taxon>Bacteria</taxon>
        <taxon>Pseudomonadati</taxon>
        <taxon>Pseudomonadota</taxon>
        <taxon>Alphaproteobacteria</taxon>
        <taxon>Hyphomicrobiales</taxon>
        <taxon>Methylobacteriaceae</taxon>
        <taxon>Methylobacterium</taxon>
    </lineage>
</organism>
<dbReference type="Gene3D" id="3.40.1090.10">
    <property type="entry name" value="Cytosolic phospholipase A2 catalytic domain"/>
    <property type="match status" value="1"/>
</dbReference>
<dbReference type="Pfam" id="PF01734">
    <property type="entry name" value="Patatin"/>
    <property type="match status" value="1"/>
</dbReference>
<feature type="domain" description="PNPLA" evidence="3">
    <location>
        <begin position="1"/>
        <end position="67"/>
    </location>
</feature>
<comment type="caution">
    <text evidence="2">Lacks conserved residue(s) required for the propagation of feature annotation.</text>
</comment>
<evidence type="ECO:0000256" key="1">
    <source>
        <dbReference type="ARBA" id="ARBA00023098"/>
    </source>
</evidence>
<dbReference type="InterPro" id="IPR016035">
    <property type="entry name" value="Acyl_Trfase/lysoPLipase"/>
</dbReference>
<proteinExistence type="predicted"/>
<name>A0A6L3T2X6_9HYPH</name>
<keyword evidence="5" id="KW-1185">Reference proteome</keyword>
<dbReference type="GO" id="GO:0006629">
    <property type="term" value="P:lipid metabolic process"/>
    <property type="evidence" value="ECO:0007669"/>
    <property type="project" value="UniProtKB-KW"/>
</dbReference>
<dbReference type="PROSITE" id="PS51635">
    <property type="entry name" value="PNPLA"/>
    <property type="match status" value="1"/>
</dbReference>
<evidence type="ECO:0000259" key="3">
    <source>
        <dbReference type="PROSITE" id="PS51635"/>
    </source>
</evidence>
<reference evidence="4 5" key="1">
    <citation type="submission" date="2019-09" db="EMBL/GenBank/DDBJ databases">
        <title>YIM 48816 draft genome.</title>
        <authorList>
            <person name="Jiang L."/>
        </authorList>
    </citation>
    <scope>NUCLEOTIDE SEQUENCE [LARGE SCALE GENOMIC DNA]</scope>
    <source>
        <strain evidence="4 5">YIM 48816</strain>
    </source>
</reference>
<evidence type="ECO:0000313" key="4">
    <source>
        <dbReference type="EMBL" id="KAB1077450.1"/>
    </source>
</evidence>
<sequence length="67" mass="6851">MGVLQALLDAGIMPDIIAGCSVGAVVGGCHAAGKLDAVEDCEVYRFANPMSAATALSRWGSRSLRSL</sequence>
<dbReference type="AlphaFoldDB" id="A0A6L3T2X6"/>